<evidence type="ECO:0000313" key="4">
    <source>
        <dbReference type="Proteomes" id="UP000593564"/>
    </source>
</evidence>
<gene>
    <name evidence="3" type="ORF">HYC85_011634</name>
</gene>
<proteinExistence type="predicted"/>
<reference evidence="4" key="1">
    <citation type="journal article" date="2020" name="Nat. Commun.">
        <title>Genome assembly of wild tea tree DASZ reveals pedigree and selection history of tea varieties.</title>
        <authorList>
            <person name="Zhang W."/>
            <person name="Zhang Y."/>
            <person name="Qiu H."/>
            <person name="Guo Y."/>
            <person name="Wan H."/>
            <person name="Zhang X."/>
            <person name="Scossa F."/>
            <person name="Alseekh S."/>
            <person name="Zhang Q."/>
            <person name="Wang P."/>
            <person name="Xu L."/>
            <person name="Schmidt M.H."/>
            <person name="Jia X."/>
            <person name="Li D."/>
            <person name="Zhu A."/>
            <person name="Guo F."/>
            <person name="Chen W."/>
            <person name="Ni D."/>
            <person name="Usadel B."/>
            <person name="Fernie A.R."/>
            <person name="Wen W."/>
        </authorList>
    </citation>
    <scope>NUCLEOTIDE SEQUENCE [LARGE SCALE GENOMIC DNA]</scope>
    <source>
        <strain evidence="4">cv. G240</strain>
    </source>
</reference>
<accession>A0A7J7HBI5</accession>
<reference evidence="3 4" key="2">
    <citation type="submission" date="2020-07" db="EMBL/GenBank/DDBJ databases">
        <title>Genome assembly of wild tea tree DASZ reveals pedigree and selection history of tea varieties.</title>
        <authorList>
            <person name="Zhang W."/>
        </authorList>
    </citation>
    <scope>NUCLEOTIDE SEQUENCE [LARGE SCALE GENOMIC DNA]</scope>
    <source>
        <strain evidence="4">cv. G240</strain>
        <tissue evidence="3">Leaf</tissue>
    </source>
</reference>
<feature type="compositionally biased region" description="Basic and acidic residues" evidence="2">
    <location>
        <begin position="196"/>
        <end position="212"/>
    </location>
</feature>
<feature type="region of interest" description="Disordered" evidence="2">
    <location>
        <begin position="172"/>
        <end position="301"/>
    </location>
</feature>
<keyword evidence="1" id="KW-0175">Coiled coil</keyword>
<evidence type="ECO:0000256" key="1">
    <source>
        <dbReference type="SAM" id="Coils"/>
    </source>
</evidence>
<comment type="caution">
    <text evidence="3">The sequence shown here is derived from an EMBL/GenBank/DDBJ whole genome shotgun (WGS) entry which is preliminary data.</text>
</comment>
<evidence type="ECO:0000256" key="2">
    <source>
        <dbReference type="SAM" id="MobiDB-lite"/>
    </source>
</evidence>
<feature type="compositionally biased region" description="Polar residues" evidence="2">
    <location>
        <begin position="115"/>
        <end position="141"/>
    </location>
</feature>
<dbReference type="AlphaFoldDB" id="A0A7J7HBI5"/>
<feature type="region of interest" description="Disordered" evidence="2">
    <location>
        <begin position="31"/>
        <end position="141"/>
    </location>
</feature>
<organism evidence="3 4">
    <name type="scientific">Camellia sinensis</name>
    <name type="common">Tea plant</name>
    <name type="synonym">Thea sinensis</name>
    <dbReference type="NCBI Taxonomy" id="4442"/>
    <lineage>
        <taxon>Eukaryota</taxon>
        <taxon>Viridiplantae</taxon>
        <taxon>Streptophyta</taxon>
        <taxon>Embryophyta</taxon>
        <taxon>Tracheophyta</taxon>
        <taxon>Spermatophyta</taxon>
        <taxon>Magnoliopsida</taxon>
        <taxon>eudicotyledons</taxon>
        <taxon>Gunneridae</taxon>
        <taxon>Pentapetalae</taxon>
        <taxon>asterids</taxon>
        <taxon>Ericales</taxon>
        <taxon>Theaceae</taxon>
        <taxon>Camellia</taxon>
    </lineage>
</organism>
<evidence type="ECO:0000313" key="3">
    <source>
        <dbReference type="EMBL" id="KAF5949641.1"/>
    </source>
</evidence>
<sequence>MDLEGECSVLESVEDNEVIISPERLASVDVNKVENNGSWNGENGGDDDKDVGVTESVSSPPLTCKSPVGSVGSSPPAMTKGYGLKKWRRIKREFNKDGSSSADTGKILKRGLSTPAMNSSKPQGSSVETRQKSNGSVSSTNAMLKSMGVGADGFSLHGFNLDSRLAVGLDFSAGTDSENSEDRSSKSSTAASVPKSRHEVQSMEGNARDKNRMKTLGVKTLVNSTQKGQQGKSRIETSKKARGERVKIEKENSHSSMESDSRSSNFVFMQGTNNMVTSNGRQSGRSMNYDGENSDEAQGGEQNLGEELLSKENVGEFEDQSQEDLAADLSWEVKEEKVEHHRSSTDRDPLVECIYTLQSAQEELEKVQPRRGVYLLSSLLLIQKSSKASSADLLDSGDITRSAELESQLVTLKQNINLLENKLEEANTVLKAKEAKVTELEHALNSTELPREEMEAELETLFEQKIEAEVEYLAISRTIQKLRVAAVDEQKTLVSEQAQTLNELGDAKRKAAMLKRLAEKLETSCEDIVETDQVLTLQNRLAPQYAGIVPT</sequence>
<dbReference type="Proteomes" id="UP000593564">
    <property type="component" value="Unassembled WGS sequence"/>
</dbReference>
<evidence type="ECO:0008006" key="5">
    <source>
        <dbReference type="Google" id="ProtNLM"/>
    </source>
</evidence>
<protein>
    <recommendedName>
        <fullName evidence="5">WPP domain-containing protein</fullName>
    </recommendedName>
</protein>
<dbReference type="InterPro" id="IPR044696">
    <property type="entry name" value="WIP1/2/3"/>
</dbReference>
<dbReference type="PANTHER" id="PTHR34562:SF8">
    <property type="entry name" value="WPP DOMAIN-INTERACTING PROTEIN 1"/>
    <property type="match status" value="1"/>
</dbReference>
<name>A0A7J7HBI5_CAMSI</name>
<keyword evidence="4" id="KW-1185">Reference proteome</keyword>
<dbReference type="PANTHER" id="PTHR34562">
    <property type="entry name" value="WPP DOMAIN-INTERACTING PROTEIN 2"/>
    <property type="match status" value="1"/>
</dbReference>
<feature type="compositionally biased region" description="Low complexity" evidence="2">
    <location>
        <begin position="66"/>
        <end position="76"/>
    </location>
</feature>
<feature type="coiled-coil region" evidence="1">
    <location>
        <begin position="402"/>
        <end position="471"/>
    </location>
</feature>
<dbReference type="EMBL" id="JACBKZ010000005">
    <property type="protein sequence ID" value="KAF5949641.1"/>
    <property type="molecule type" value="Genomic_DNA"/>
</dbReference>
<feature type="compositionally biased region" description="Basic and acidic residues" evidence="2">
    <location>
        <begin position="233"/>
        <end position="261"/>
    </location>
</feature>
<feature type="compositionally biased region" description="Polar residues" evidence="2">
    <location>
        <begin position="265"/>
        <end position="286"/>
    </location>
</feature>
<feature type="compositionally biased region" description="Polar residues" evidence="2">
    <location>
        <begin position="221"/>
        <end position="232"/>
    </location>
</feature>